<dbReference type="EMBL" id="CP035492">
    <property type="protein sequence ID" value="QAY66271.1"/>
    <property type="molecule type" value="Genomic_DNA"/>
</dbReference>
<dbReference type="AlphaFoldDB" id="A0A4V0YF29"/>
<reference evidence="1 2" key="1">
    <citation type="submission" date="2019-01" db="EMBL/GenBank/DDBJ databases">
        <title>Genome sequencing of strain FW100M-2.</title>
        <authorList>
            <person name="Heo J."/>
            <person name="Kim S.-J."/>
            <person name="Kim J.-S."/>
            <person name="Hong S.-B."/>
            <person name="Kwon S.-W."/>
        </authorList>
    </citation>
    <scope>NUCLEOTIDE SEQUENCE [LARGE SCALE GENOMIC DNA]</scope>
    <source>
        <strain evidence="1 2">FW100M-2</strain>
    </source>
</reference>
<organism evidence="1 2">
    <name type="scientific">Paenibacillus protaetiae</name>
    <dbReference type="NCBI Taxonomy" id="2509456"/>
    <lineage>
        <taxon>Bacteria</taxon>
        <taxon>Bacillati</taxon>
        <taxon>Bacillota</taxon>
        <taxon>Bacilli</taxon>
        <taxon>Bacillales</taxon>
        <taxon>Paenibacillaceae</taxon>
        <taxon>Paenibacillus</taxon>
    </lineage>
</organism>
<dbReference type="InterPro" id="IPR008978">
    <property type="entry name" value="HSP20-like_chaperone"/>
</dbReference>
<dbReference type="OrthoDB" id="2678548at2"/>
<dbReference type="KEGG" id="pprt:ET464_07505"/>
<evidence type="ECO:0000313" key="2">
    <source>
        <dbReference type="Proteomes" id="UP000293568"/>
    </source>
</evidence>
<protein>
    <recommendedName>
        <fullName evidence="3">Hsp20/alpha crystallin family protein</fullName>
    </recommendedName>
</protein>
<sequence length="145" mass="16499">MAMNWDDLEQWMEGQKMPKGFDVLREPDWVEQFVRKLMTKALPDVANVMPGPSGSPDAKAFETHHFVIVKYTLPPGTERDQLQVLVKADKVKIKGLPEGKTEVIKLPKPVFPKQCRALVRGGVLQVKLKKRPGGELYHIADVRWE</sequence>
<evidence type="ECO:0000313" key="1">
    <source>
        <dbReference type="EMBL" id="QAY66271.1"/>
    </source>
</evidence>
<proteinExistence type="predicted"/>
<gene>
    <name evidence="1" type="ORF">ET464_07505</name>
</gene>
<accession>A0A4V0YF29</accession>
<dbReference type="CDD" id="cd00298">
    <property type="entry name" value="ACD_sHsps_p23-like"/>
    <property type="match status" value="1"/>
</dbReference>
<name>A0A4V0YF29_9BACL</name>
<dbReference type="SUPFAM" id="SSF49764">
    <property type="entry name" value="HSP20-like chaperones"/>
    <property type="match status" value="1"/>
</dbReference>
<evidence type="ECO:0008006" key="3">
    <source>
        <dbReference type="Google" id="ProtNLM"/>
    </source>
</evidence>
<keyword evidence="2" id="KW-1185">Reference proteome</keyword>
<dbReference type="Proteomes" id="UP000293568">
    <property type="component" value="Chromosome"/>
</dbReference>